<dbReference type="Gene3D" id="3.40.109.10">
    <property type="entry name" value="NADH Oxidase"/>
    <property type="match status" value="1"/>
</dbReference>
<dbReference type="Pfam" id="PF00881">
    <property type="entry name" value="Nitroreductase"/>
    <property type="match status" value="1"/>
</dbReference>
<dbReference type="PIRSF" id="PIRSF005426">
    <property type="entry name" value="Frp"/>
    <property type="match status" value="1"/>
</dbReference>
<dbReference type="SUPFAM" id="SSF55469">
    <property type="entry name" value="FMN-dependent nitroreductase-like"/>
    <property type="match status" value="1"/>
</dbReference>
<dbReference type="PANTHER" id="PTHR43425:SF2">
    <property type="entry name" value="OXYGEN-INSENSITIVE NADPH NITROREDUCTASE"/>
    <property type="match status" value="1"/>
</dbReference>
<dbReference type="InterPro" id="IPR029479">
    <property type="entry name" value="Nitroreductase"/>
</dbReference>
<keyword evidence="7" id="KW-1185">Reference proteome</keyword>
<evidence type="ECO:0000256" key="1">
    <source>
        <dbReference type="ARBA" id="ARBA00008366"/>
    </source>
</evidence>
<gene>
    <name evidence="6" type="ORF">JX265_013451</name>
</gene>
<name>A0A9Q0AHP3_9PEZI</name>
<keyword evidence="2" id="KW-0285">Flavoprotein</keyword>
<feature type="domain" description="Nitroreductase" evidence="5">
    <location>
        <begin position="32"/>
        <end position="182"/>
    </location>
</feature>
<dbReference type="OrthoDB" id="2094932at2759"/>
<dbReference type="EMBL" id="JAFIMR010000071">
    <property type="protein sequence ID" value="KAI1850172.1"/>
    <property type="molecule type" value="Genomic_DNA"/>
</dbReference>
<dbReference type="InterPro" id="IPR016446">
    <property type="entry name" value="Flavin_OxRdtase_Frp"/>
</dbReference>
<evidence type="ECO:0000256" key="3">
    <source>
        <dbReference type="ARBA" id="ARBA00022643"/>
    </source>
</evidence>
<organism evidence="6 7">
    <name type="scientific">Neoarthrinium moseri</name>
    <dbReference type="NCBI Taxonomy" id="1658444"/>
    <lineage>
        <taxon>Eukaryota</taxon>
        <taxon>Fungi</taxon>
        <taxon>Dikarya</taxon>
        <taxon>Ascomycota</taxon>
        <taxon>Pezizomycotina</taxon>
        <taxon>Sordariomycetes</taxon>
        <taxon>Xylariomycetidae</taxon>
        <taxon>Amphisphaeriales</taxon>
        <taxon>Apiosporaceae</taxon>
        <taxon>Neoarthrinium</taxon>
    </lineage>
</organism>
<evidence type="ECO:0000313" key="7">
    <source>
        <dbReference type="Proteomes" id="UP000829685"/>
    </source>
</evidence>
<evidence type="ECO:0000256" key="4">
    <source>
        <dbReference type="ARBA" id="ARBA00023002"/>
    </source>
</evidence>
<dbReference type="GO" id="GO:0016491">
    <property type="term" value="F:oxidoreductase activity"/>
    <property type="evidence" value="ECO:0007669"/>
    <property type="project" value="UniProtKB-KW"/>
</dbReference>
<sequence>MASISDLLKARYGCDETHGSGAANPTLETLLQHKSVRNFIPQALEPGTLEILVAAGQSAATSSNLQTWSVLSVEDPSRKDKAAFLCGDQNFIRQAPLFLVFCADLSRLTRVSQQRQTAGVGLEYTEMFLMASIDASLAAQNVSIAAESLGLGICYVGALRNNPREVAELFHFPDRVIGLFGLAIGWPDPADTASVKPRLGLDEVLHREIWVDDSGKQANNFKSYDNALASFNSGQKREGIPSWTERCARRVATVESLSGRHIWNQVLQERGFDLK</sequence>
<dbReference type="CDD" id="cd02146">
    <property type="entry name" value="NfsA-like"/>
    <property type="match status" value="1"/>
</dbReference>
<protein>
    <recommendedName>
        <fullName evidence="5">Nitroreductase domain-containing protein</fullName>
    </recommendedName>
</protein>
<keyword evidence="3" id="KW-0288">FMN</keyword>
<comment type="caution">
    <text evidence="6">The sequence shown here is derived from an EMBL/GenBank/DDBJ whole genome shotgun (WGS) entry which is preliminary data.</text>
</comment>
<dbReference type="PANTHER" id="PTHR43425">
    <property type="entry name" value="OXYGEN-INSENSITIVE NADPH NITROREDUCTASE"/>
    <property type="match status" value="1"/>
</dbReference>
<reference evidence="6" key="1">
    <citation type="submission" date="2021-03" db="EMBL/GenBank/DDBJ databases">
        <title>Revisited historic fungal species revealed as producer of novel bioactive compounds through whole genome sequencing and comparative genomics.</title>
        <authorList>
            <person name="Vignolle G.A."/>
            <person name="Hochenegger N."/>
            <person name="Mach R.L."/>
            <person name="Mach-Aigner A.R."/>
            <person name="Javad Rahimi M."/>
            <person name="Salim K.A."/>
            <person name="Chan C.M."/>
            <person name="Lim L.B.L."/>
            <person name="Cai F."/>
            <person name="Druzhinina I.S."/>
            <person name="U'Ren J.M."/>
            <person name="Derntl C."/>
        </authorList>
    </citation>
    <scope>NUCLEOTIDE SEQUENCE</scope>
    <source>
        <strain evidence="6">TUCIM 5799</strain>
    </source>
</reference>
<dbReference type="InterPro" id="IPR000415">
    <property type="entry name" value="Nitroreductase-like"/>
</dbReference>
<keyword evidence="4" id="KW-0560">Oxidoreductase</keyword>
<comment type="similarity">
    <text evidence="1">Belongs to the flavin oxidoreductase frp family.</text>
</comment>
<dbReference type="AlphaFoldDB" id="A0A9Q0AHP3"/>
<evidence type="ECO:0000313" key="6">
    <source>
        <dbReference type="EMBL" id="KAI1850172.1"/>
    </source>
</evidence>
<evidence type="ECO:0000256" key="2">
    <source>
        <dbReference type="ARBA" id="ARBA00022630"/>
    </source>
</evidence>
<accession>A0A9Q0AHP3</accession>
<dbReference type="Proteomes" id="UP000829685">
    <property type="component" value="Unassembled WGS sequence"/>
</dbReference>
<proteinExistence type="inferred from homology"/>
<evidence type="ECO:0000259" key="5">
    <source>
        <dbReference type="Pfam" id="PF00881"/>
    </source>
</evidence>